<feature type="signal peptide" evidence="7">
    <location>
        <begin position="1"/>
        <end position="26"/>
    </location>
</feature>
<reference evidence="9 10" key="1">
    <citation type="submission" date="2019-12" db="EMBL/GenBank/DDBJ databases">
        <title>Chitinophaga sp. strain ysch24 (GDMCC 1.1355), whole genome shotgun sequence.</title>
        <authorList>
            <person name="Zhang X."/>
        </authorList>
    </citation>
    <scope>NUCLEOTIDE SEQUENCE [LARGE SCALE GENOMIC DNA]</scope>
    <source>
        <strain evidence="10">ysch24</strain>
    </source>
</reference>
<keyword evidence="10" id="KW-1185">Reference proteome</keyword>
<dbReference type="EMBL" id="WRXN01000001">
    <property type="protein sequence ID" value="MVT07074.1"/>
    <property type="molecule type" value="Genomic_DNA"/>
</dbReference>
<feature type="transmembrane region" description="Helical" evidence="6">
    <location>
        <begin position="42"/>
        <end position="69"/>
    </location>
</feature>
<dbReference type="PROSITE" id="PS51007">
    <property type="entry name" value="CYTC"/>
    <property type="match status" value="1"/>
</dbReference>
<protein>
    <submittedName>
        <fullName evidence="9">C-type cytochrome</fullName>
    </submittedName>
</protein>
<feature type="transmembrane region" description="Helical" evidence="6">
    <location>
        <begin position="81"/>
        <end position="101"/>
    </location>
</feature>
<evidence type="ECO:0000256" key="7">
    <source>
        <dbReference type="SAM" id="SignalP"/>
    </source>
</evidence>
<dbReference type="SUPFAM" id="SSF46626">
    <property type="entry name" value="Cytochrome c"/>
    <property type="match status" value="1"/>
</dbReference>
<dbReference type="InterPro" id="IPR038414">
    <property type="entry name" value="CcoP_N_sf"/>
</dbReference>
<dbReference type="Pfam" id="PF14715">
    <property type="entry name" value="FixP_N"/>
    <property type="match status" value="1"/>
</dbReference>
<keyword evidence="6" id="KW-1133">Transmembrane helix</keyword>
<gene>
    <name evidence="9" type="ORF">GO493_02290</name>
</gene>
<dbReference type="AlphaFoldDB" id="A0A7K1TY82"/>
<organism evidence="9 10">
    <name type="scientific">Chitinophaga tropicalis</name>
    <dbReference type="NCBI Taxonomy" id="2683588"/>
    <lineage>
        <taxon>Bacteria</taxon>
        <taxon>Pseudomonadati</taxon>
        <taxon>Bacteroidota</taxon>
        <taxon>Chitinophagia</taxon>
        <taxon>Chitinophagales</taxon>
        <taxon>Chitinophagaceae</taxon>
        <taxon>Chitinophaga</taxon>
    </lineage>
</organism>
<keyword evidence="2 4" id="KW-0479">Metal-binding</keyword>
<evidence type="ECO:0000256" key="6">
    <source>
        <dbReference type="SAM" id="Phobius"/>
    </source>
</evidence>
<evidence type="ECO:0000256" key="5">
    <source>
        <dbReference type="SAM" id="MobiDB-lite"/>
    </source>
</evidence>
<keyword evidence="7" id="KW-0732">Signal</keyword>
<evidence type="ECO:0000256" key="2">
    <source>
        <dbReference type="ARBA" id="ARBA00022723"/>
    </source>
</evidence>
<dbReference type="GO" id="GO:0020037">
    <property type="term" value="F:heme binding"/>
    <property type="evidence" value="ECO:0007669"/>
    <property type="project" value="InterPro"/>
</dbReference>
<dbReference type="Pfam" id="PF13442">
    <property type="entry name" value="Cytochrome_CBB3"/>
    <property type="match status" value="1"/>
</dbReference>
<dbReference type="PANTHER" id="PTHR33751">
    <property type="entry name" value="CBB3-TYPE CYTOCHROME C OXIDASE SUBUNIT FIXP"/>
    <property type="match status" value="1"/>
</dbReference>
<accession>A0A7K1TY82</accession>
<proteinExistence type="predicted"/>
<dbReference type="GO" id="GO:0046872">
    <property type="term" value="F:metal ion binding"/>
    <property type="evidence" value="ECO:0007669"/>
    <property type="project" value="UniProtKB-KW"/>
</dbReference>
<keyword evidence="6" id="KW-0812">Transmembrane</keyword>
<feature type="domain" description="Cytochrome c" evidence="8">
    <location>
        <begin position="278"/>
        <end position="357"/>
    </location>
</feature>
<evidence type="ECO:0000313" key="9">
    <source>
        <dbReference type="EMBL" id="MVT07074.1"/>
    </source>
</evidence>
<evidence type="ECO:0000313" key="10">
    <source>
        <dbReference type="Proteomes" id="UP000461730"/>
    </source>
</evidence>
<dbReference type="InterPro" id="IPR050597">
    <property type="entry name" value="Cytochrome_c_Oxidase_Subunit"/>
</dbReference>
<dbReference type="InterPro" id="IPR032858">
    <property type="entry name" value="CcoP_N"/>
</dbReference>
<dbReference type="GO" id="GO:0009055">
    <property type="term" value="F:electron transfer activity"/>
    <property type="evidence" value="ECO:0007669"/>
    <property type="project" value="InterPro"/>
</dbReference>
<evidence type="ECO:0000256" key="4">
    <source>
        <dbReference type="PROSITE-ProRule" id="PRU00433"/>
    </source>
</evidence>
<sequence length="374" mass="40340">MNKRSISITGLLLFFLCLLNSLPAAAQYKPEGPSSLANPVAIVLLTVIVGLFIAIAILGSAVLSAMDIYRERMKKEGGSKTALLTGGLILTTALLSSHSSWAQDAAEAAEAAAPAVSHTISGLAPFTFYLLVSVIVLELLIIICLLFTLRILVGLESRSTRKKKAAVPGKPSVSWLEKLNKTKSLDATSEAEADMGHDYDGIRELNNPTPPWWRWGFYCSMIFAAVYLWRYQVAHSAPTQLEELSMAEAEAAAAKEEYLKNAANNVDENSVTLLTAADDISSGQKLFAANCAACHGPQGQGVVGPNLTDSYWLHGGDIKKVFSTIKYGVPDKGMKSWKDDFSPKQLAQLASYIKSIHGSNPPNPKEPQGTEEKE</sequence>
<feature type="region of interest" description="Disordered" evidence="5">
    <location>
        <begin position="354"/>
        <end position="374"/>
    </location>
</feature>
<evidence type="ECO:0000256" key="1">
    <source>
        <dbReference type="ARBA" id="ARBA00022617"/>
    </source>
</evidence>
<dbReference type="RefSeq" id="WP_157304451.1">
    <property type="nucleotide sequence ID" value="NZ_WRXN01000001.1"/>
</dbReference>
<feature type="chain" id="PRO_5029815983" evidence="7">
    <location>
        <begin position="27"/>
        <end position="374"/>
    </location>
</feature>
<dbReference type="PANTHER" id="PTHR33751:SF1">
    <property type="entry name" value="CBB3-TYPE CYTOCHROME C OXIDASE SUBUNIT FIXP"/>
    <property type="match status" value="1"/>
</dbReference>
<keyword evidence="6" id="KW-0472">Membrane</keyword>
<evidence type="ECO:0000256" key="3">
    <source>
        <dbReference type="ARBA" id="ARBA00023004"/>
    </source>
</evidence>
<evidence type="ECO:0000259" key="8">
    <source>
        <dbReference type="PROSITE" id="PS51007"/>
    </source>
</evidence>
<feature type="transmembrane region" description="Helical" evidence="6">
    <location>
        <begin position="126"/>
        <end position="153"/>
    </location>
</feature>
<dbReference type="Gene3D" id="6.10.280.130">
    <property type="match status" value="1"/>
</dbReference>
<keyword evidence="3 4" id="KW-0408">Iron</keyword>
<dbReference type="InterPro" id="IPR036909">
    <property type="entry name" value="Cyt_c-like_dom_sf"/>
</dbReference>
<name>A0A7K1TY82_9BACT</name>
<comment type="caution">
    <text evidence="9">The sequence shown here is derived from an EMBL/GenBank/DDBJ whole genome shotgun (WGS) entry which is preliminary data.</text>
</comment>
<dbReference type="Gene3D" id="1.10.760.10">
    <property type="entry name" value="Cytochrome c-like domain"/>
    <property type="match status" value="1"/>
</dbReference>
<dbReference type="Proteomes" id="UP000461730">
    <property type="component" value="Unassembled WGS sequence"/>
</dbReference>
<dbReference type="InterPro" id="IPR009056">
    <property type="entry name" value="Cyt_c-like_dom"/>
</dbReference>
<keyword evidence="1 4" id="KW-0349">Heme</keyword>